<dbReference type="GeneID" id="87824063"/>
<gene>
    <name evidence="2" type="ORF">N657DRAFT_421607</name>
</gene>
<comment type="caution">
    <text evidence="2">The sequence shown here is derived from an EMBL/GenBank/DDBJ whole genome shotgun (WGS) entry which is preliminary data.</text>
</comment>
<organism evidence="2 3">
    <name type="scientific">Parathielavia appendiculata</name>
    <dbReference type="NCBI Taxonomy" id="2587402"/>
    <lineage>
        <taxon>Eukaryota</taxon>
        <taxon>Fungi</taxon>
        <taxon>Dikarya</taxon>
        <taxon>Ascomycota</taxon>
        <taxon>Pezizomycotina</taxon>
        <taxon>Sordariomycetes</taxon>
        <taxon>Sordariomycetidae</taxon>
        <taxon>Sordariales</taxon>
        <taxon>Chaetomiaceae</taxon>
        <taxon>Parathielavia</taxon>
    </lineage>
</organism>
<evidence type="ECO:0000313" key="2">
    <source>
        <dbReference type="EMBL" id="KAK4123705.1"/>
    </source>
</evidence>
<dbReference type="EMBL" id="MU853228">
    <property type="protein sequence ID" value="KAK4123705.1"/>
    <property type="molecule type" value="Genomic_DNA"/>
</dbReference>
<accession>A0AAN6TZL4</accession>
<reference evidence="2" key="2">
    <citation type="submission" date="2023-05" db="EMBL/GenBank/DDBJ databases">
        <authorList>
            <consortium name="Lawrence Berkeley National Laboratory"/>
            <person name="Steindorff A."/>
            <person name="Hensen N."/>
            <person name="Bonometti L."/>
            <person name="Westerberg I."/>
            <person name="Brannstrom I.O."/>
            <person name="Guillou S."/>
            <person name="Cros-Aarteil S."/>
            <person name="Calhoun S."/>
            <person name="Haridas S."/>
            <person name="Kuo A."/>
            <person name="Mondo S."/>
            <person name="Pangilinan J."/>
            <person name="Riley R."/>
            <person name="Labutti K."/>
            <person name="Andreopoulos B."/>
            <person name="Lipzen A."/>
            <person name="Chen C."/>
            <person name="Yanf M."/>
            <person name="Daum C."/>
            <person name="Ng V."/>
            <person name="Clum A."/>
            <person name="Ohm R."/>
            <person name="Martin F."/>
            <person name="Silar P."/>
            <person name="Natvig D."/>
            <person name="Lalanne C."/>
            <person name="Gautier V."/>
            <person name="Ament-Velasquez S.L."/>
            <person name="Kruys A."/>
            <person name="Hutchinson M.I."/>
            <person name="Powell A.J."/>
            <person name="Barry K."/>
            <person name="Miller A.N."/>
            <person name="Grigoriev I.V."/>
            <person name="Debuchy R."/>
            <person name="Gladieux P."/>
            <person name="Thoren M.H."/>
            <person name="Johannesson H."/>
        </authorList>
    </citation>
    <scope>NUCLEOTIDE SEQUENCE</scope>
    <source>
        <strain evidence="2">CBS 731.68</strain>
    </source>
</reference>
<dbReference type="Proteomes" id="UP001302602">
    <property type="component" value="Unassembled WGS sequence"/>
</dbReference>
<feature type="region of interest" description="Disordered" evidence="1">
    <location>
        <begin position="136"/>
        <end position="159"/>
    </location>
</feature>
<evidence type="ECO:0000313" key="3">
    <source>
        <dbReference type="Proteomes" id="UP001302602"/>
    </source>
</evidence>
<keyword evidence="3" id="KW-1185">Reference proteome</keyword>
<proteinExistence type="predicted"/>
<reference evidence="2" key="1">
    <citation type="journal article" date="2023" name="Mol. Phylogenet. Evol.">
        <title>Genome-scale phylogeny and comparative genomics of the fungal order Sordariales.</title>
        <authorList>
            <person name="Hensen N."/>
            <person name="Bonometti L."/>
            <person name="Westerberg I."/>
            <person name="Brannstrom I.O."/>
            <person name="Guillou S."/>
            <person name="Cros-Aarteil S."/>
            <person name="Calhoun S."/>
            <person name="Haridas S."/>
            <person name="Kuo A."/>
            <person name="Mondo S."/>
            <person name="Pangilinan J."/>
            <person name="Riley R."/>
            <person name="LaButti K."/>
            <person name="Andreopoulos B."/>
            <person name="Lipzen A."/>
            <person name="Chen C."/>
            <person name="Yan M."/>
            <person name="Daum C."/>
            <person name="Ng V."/>
            <person name="Clum A."/>
            <person name="Steindorff A."/>
            <person name="Ohm R.A."/>
            <person name="Martin F."/>
            <person name="Silar P."/>
            <person name="Natvig D.O."/>
            <person name="Lalanne C."/>
            <person name="Gautier V."/>
            <person name="Ament-Velasquez S.L."/>
            <person name="Kruys A."/>
            <person name="Hutchinson M.I."/>
            <person name="Powell A.J."/>
            <person name="Barry K."/>
            <person name="Miller A.N."/>
            <person name="Grigoriev I.V."/>
            <person name="Debuchy R."/>
            <person name="Gladieux P."/>
            <person name="Hiltunen Thoren M."/>
            <person name="Johannesson H."/>
        </authorList>
    </citation>
    <scope>NUCLEOTIDE SEQUENCE</scope>
    <source>
        <strain evidence="2">CBS 731.68</strain>
    </source>
</reference>
<dbReference type="AlphaFoldDB" id="A0AAN6TZL4"/>
<dbReference type="RefSeq" id="XP_062647476.1">
    <property type="nucleotide sequence ID" value="XM_062787293.1"/>
</dbReference>
<name>A0AAN6TZL4_9PEZI</name>
<protein>
    <submittedName>
        <fullName evidence="2">Uncharacterized protein</fullName>
    </submittedName>
</protein>
<sequence>MTALGHIVSQPSFGVTCALRSLAQRRMGPGSWGCLSSLCKAPKELPIPGMLGFIFKARSCGGQARCGRTGTTKENAENFKYLSGASTLINIKHLLYLFPPAGQVFLSWQAASINLLSHWFLSAGPRLPGHTIRSLTGPGLPSSDRNCPSCRRPRGHGLT</sequence>
<evidence type="ECO:0000256" key="1">
    <source>
        <dbReference type="SAM" id="MobiDB-lite"/>
    </source>
</evidence>